<dbReference type="Proteomes" id="UP000185511">
    <property type="component" value="Chromosome"/>
</dbReference>
<dbReference type="RefSeq" id="WP_075741793.1">
    <property type="nucleotide sequence ID" value="NZ_CP016076.1"/>
</dbReference>
<accession>A0AAC9LG32</accession>
<evidence type="ECO:0000313" key="2">
    <source>
        <dbReference type="Proteomes" id="UP000185511"/>
    </source>
</evidence>
<sequence>MTRVDLPSALQHTQNTATATARAAATEIISTLAPIAAGIDGPVSLVGTPTLRRYEQATGALAVLRTLCGDVATVGEVQ</sequence>
<organism evidence="1 2">
    <name type="scientific">Actinoalloteichus fjordicus</name>
    <dbReference type="NCBI Taxonomy" id="1612552"/>
    <lineage>
        <taxon>Bacteria</taxon>
        <taxon>Bacillati</taxon>
        <taxon>Actinomycetota</taxon>
        <taxon>Actinomycetes</taxon>
        <taxon>Pseudonocardiales</taxon>
        <taxon>Pseudonocardiaceae</taxon>
        <taxon>Actinoalloteichus</taxon>
    </lineage>
</organism>
<dbReference type="EMBL" id="CP016076">
    <property type="protein sequence ID" value="APU16215.1"/>
    <property type="molecule type" value="Genomic_DNA"/>
</dbReference>
<dbReference type="AlphaFoldDB" id="A0AAC9LG32"/>
<name>A0AAC9LG32_9PSEU</name>
<proteinExistence type="predicted"/>
<evidence type="ECO:0000313" key="1">
    <source>
        <dbReference type="EMBL" id="APU16215.1"/>
    </source>
</evidence>
<keyword evidence="2" id="KW-1185">Reference proteome</keyword>
<protein>
    <submittedName>
        <fullName evidence="1">Uncharacterized protein</fullName>
    </submittedName>
</protein>
<gene>
    <name evidence="1" type="ORF">UA74_20950</name>
</gene>
<dbReference type="KEGG" id="acad:UA74_20950"/>
<reference evidence="2" key="1">
    <citation type="submission" date="2016-06" db="EMBL/GenBank/DDBJ databases">
        <title>Complete genome sequence of Actinoalloteichus fjordicus DSM 46855 (=ADI127-17), type strain of the new species Actinoalloteichus fjordicus.</title>
        <authorList>
            <person name="Ruckert C."/>
            <person name="Nouioui I."/>
            <person name="Willmese J."/>
            <person name="van Wezel G."/>
            <person name="Klenk H.-P."/>
            <person name="Kalinowski J."/>
            <person name="Zotchev S.B."/>
        </authorList>
    </citation>
    <scope>NUCLEOTIDE SEQUENCE [LARGE SCALE GENOMIC DNA]</scope>
    <source>
        <strain evidence="2">ADI127-7</strain>
    </source>
</reference>